<evidence type="ECO:0000313" key="2">
    <source>
        <dbReference type="Proteomes" id="UP000315471"/>
    </source>
</evidence>
<dbReference type="AlphaFoldDB" id="A0A5C6DV44"/>
<accession>A0A5C6DV44</accession>
<name>A0A5C6DV44_9BACT</name>
<dbReference type="RefSeq" id="WP_146600506.1">
    <property type="nucleotide sequence ID" value="NZ_SJPY01000005.1"/>
</dbReference>
<protein>
    <submittedName>
        <fullName evidence="1">Uncharacterized protein</fullName>
    </submittedName>
</protein>
<reference evidence="1 2" key="1">
    <citation type="submission" date="2019-02" db="EMBL/GenBank/DDBJ databases">
        <title>Deep-cultivation of Planctomycetes and their phenomic and genomic characterization uncovers novel biology.</title>
        <authorList>
            <person name="Wiegand S."/>
            <person name="Jogler M."/>
            <person name="Boedeker C."/>
            <person name="Pinto D."/>
            <person name="Vollmers J."/>
            <person name="Rivas-Marin E."/>
            <person name="Kohn T."/>
            <person name="Peeters S.H."/>
            <person name="Heuer A."/>
            <person name="Rast P."/>
            <person name="Oberbeckmann S."/>
            <person name="Bunk B."/>
            <person name="Jeske O."/>
            <person name="Meyerdierks A."/>
            <person name="Storesund J.E."/>
            <person name="Kallscheuer N."/>
            <person name="Luecker S."/>
            <person name="Lage O.M."/>
            <person name="Pohl T."/>
            <person name="Merkel B.J."/>
            <person name="Hornburger P."/>
            <person name="Mueller R.-W."/>
            <person name="Bruemmer F."/>
            <person name="Labrenz M."/>
            <person name="Spormann A.M."/>
            <person name="Op Den Camp H."/>
            <person name="Overmann J."/>
            <person name="Amann R."/>
            <person name="Jetten M.S.M."/>
            <person name="Mascher T."/>
            <person name="Medema M.H."/>
            <person name="Devos D.P."/>
            <person name="Kaster A.-K."/>
            <person name="Ovreas L."/>
            <person name="Rohde M."/>
            <person name="Galperin M.Y."/>
            <person name="Jogler C."/>
        </authorList>
    </citation>
    <scope>NUCLEOTIDE SEQUENCE [LARGE SCALE GENOMIC DNA]</scope>
    <source>
        <strain evidence="1 2">Q31b</strain>
    </source>
</reference>
<keyword evidence="2" id="KW-1185">Reference proteome</keyword>
<evidence type="ECO:0000313" key="1">
    <source>
        <dbReference type="EMBL" id="TWU39827.1"/>
    </source>
</evidence>
<gene>
    <name evidence="1" type="ORF">Q31b_31420</name>
</gene>
<dbReference type="OrthoDB" id="281311at2"/>
<proteinExistence type="predicted"/>
<dbReference type="Proteomes" id="UP000315471">
    <property type="component" value="Unassembled WGS sequence"/>
</dbReference>
<organism evidence="1 2">
    <name type="scientific">Novipirellula aureliae</name>
    <dbReference type="NCBI Taxonomy" id="2527966"/>
    <lineage>
        <taxon>Bacteria</taxon>
        <taxon>Pseudomonadati</taxon>
        <taxon>Planctomycetota</taxon>
        <taxon>Planctomycetia</taxon>
        <taxon>Pirellulales</taxon>
        <taxon>Pirellulaceae</taxon>
        <taxon>Novipirellula</taxon>
    </lineage>
</organism>
<sequence>MALSNEDRKRALELAREFRKITGGRFKADGKSKTFAEIEDEAIEIGDLITSLAINEAAEDAPDKPAQCRCPECGAVPKKREPDDDDEPVVLLTDRGEVDFVTEGYYCRRCRRSFFPPAR</sequence>
<comment type="caution">
    <text evidence="1">The sequence shown here is derived from an EMBL/GenBank/DDBJ whole genome shotgun (WGS) entry which is preliminary data.</text>
</comment>
<dbReference type="EMBL" id="SJPY01000005">
    <property type="protein sequence ID" value="TWU39827.1"/>
    <property type="molecule type" value="Genomic_DNA"/>
</dbReference>